<geneLocation type="mitochondrion" evidence="2"/>
<keyword evidence="2" id="KW-0496">Mitochondrion</keyword>
<keyword evidence="1" id="KW-0812">Transmembrane</keyword>
<reference evidence="2" key="1">
    <citation type="submission" date="2014-12" db="EMBL/GenBank/DDBJ databases">
        <authorList>
            <person name="Jaenicke S."/>
        </authorList>
    </citation>
    <scope>NUCLEOTIDE SEQUENCE</scope>
</reference>
<organism evidence="2">
    <name type="scientific">Tetragnatha nitens</name>
    <dbReference type="NCBI Taxonomy" id="545214"/>
    <lineage>
        <taxon>Eukaryota</taxon>
        <taxon>Metazoa</taxon>
        <taxon>Ecdysozoa</taxon>
        <taxon>Arthropoda</taxon>
        <taxon>Chelicerata</taxon>
        <taxon>Arachnida</taxon>
        <taxon>Araneae</taxon>
        <taxon>Araneomorphae</taxon>
        <taxon>Entelegynae</taxon>
        <taxon>Araneoidea</taxon>
        <taxon>Tetragnathidae</taxon>
        <taxon>Tetragnatha</taxon>
    </lineage>
</organism>
<dbReference type="AlphaFoldDB" id="A0A0N6WE32"/>
<keyword evidence="1" id="KW-0472">Membrane</keyword>
<dbReference type="CTD" id="4509"/>
<sequence length="47" mass="5522">MPLLWILYPLIFSFLLLMMKVVYSEYLNSKIIVKEGAGGVQIMVWSW</sequence>
<dbReference type="EMBL" id="KP306790">
    <property type="protein sequence ID" value="AKG65083.1"/>
    <property type="molecule type" value="Genomic_DNA"/>
</dbReference>
<dbReference type="RefSeq" id="YP_009171751.1">
    <property type="nucleotide sequence ID" value="NC_028068.1"/>
</dbReference>
<feature type="transmembrane region" description="Helical" evidence="1">
    <location>
        <begin position="6"/>
        <end position="23"/>
    </location>
</feature>
<proteinExistence type="predicted"/>
<gene>
    <name evidence="2" type="primary">ATP8</name>
</gene>
<reference evidence="2" key="2">
    <citation type="journal article" date="2016" name="Int. J. Biol. Sci.">
        <title>The Complete Mitochondrial Genome of two Tetragnatha Spiders (Araneae: Tetragnathidae): Severe Truncation of tRNAs and Novel Gene Rearrangements in Araneae.</title>
        <authorList>
            <person name="Wang Z.L."/>
            <person name="Li C."/>
            <person name="Fang W.Y."/>
            <person name="Yu X.P."/>
        </authorList>
    </citation>
    <scope>NUCLEOTIDE SEQUENCE</scope>
</reference>
<dbReference type="GeneID" id="26047160"/>
<keyword evidence="1" id="KW-1133">Transmembrane helix</keyword>
<protein>
    <submittedName>
        <fullName evidence="2">ATP synthase F0 subunit 8</fullName>
    </submittedName>
</protein>
<evidence type="ECO:0000313" key="2">
    <source>
        <dbReference type="EMBL" id="AKG65083.1"/>
    </source>
</evidence>
<accession>A0A0N6WE32</accession>
<name>A0A0N6WE32_9ARAC</name>
<evidence type="ECO:0000256" key="1">
    <source>
        <dbReference type="SAM" id="Phobius"/>
    </source>
</evidence>